<comment type="caution">
    <text evidence="1">The sequence shown here is derived from an EMBL/GenBank/DDBJ whole genome shotgun (WGS) entry which is preliminary data.</text>
</comment>
<name>A0ABR2FF61_9ROSI</name>
<keyword evidence="2" id="KW-1185">Reference proteome</keyword>
<evidence type="ECO:0000313" key="2">
    <source>
        <dbReference type="Proteomes" id="UP001472677"/>
    </source>
</evidence>
<dbReference type="EMBL" id="JBBPBM010000006">
    <property type="protein sequence ID" value="KAK8579559.1"/>
    <property type="molecule type" value="Genomic_DNA"/>
</dbReference>
<dbReference type="Proteomes" id="UP001472677">
    <property type="component" value="Unassembled WGS sequence"/>
</dbReference>
<proteinExistence type="predicted"/>
<gene>
    <name evidence="1" type="ORF">V6N12_069880</name>
</gene>
<evidence type="ECO:0000313" key="1">
    <source>
        <dbReference type="EMBL" id="KAK8579559.1"/>
    </source>
</evidence>
<protein>
    <submittedName>
        <fullName evidence="1">Uncharacterized protein</fullName>
    </submittedName>
</protein>
<reference evidence="1 2" key="1">
    <citation type="journal article" date="2024" name="G3 (Bethesda)">
        <title>Genome assembly of Hibiscus sabdariffa L. provides insights into metabolisms of medicinal natural products.</title>
        <authorList>
            <person name="Kim T."/>
        </authorList>
    </citation>
    <scope>NUCLEOTIDE SEQUENCE [LARGE SCALE GENOMIC DNA]</scope>
    <source>
        <strain evidence="1">TK-2024</strain>
        <tissue evidence="1">Old leaves</tissue>
    </source>
</reference>
<organism evidence="1 2">
    <name type="scientific">Hibiscus sabdariffa</name>
    <name type="common">roselle</name>
    <dbReference type="NCBI Taxonomy" id="183260"/>
    <lineage>
        <taxon>Eukaryota</taxon>
        <taxon>Viridiplantae</taxon>
        <taxon>Streptophyta</taxon>
        <taxon>Embryophyta</taxon>
        <taxon>Tracheophyta</taxon>
        <taxon>Spermatophyta</taxon>
        <taxon>Magnoliopsida</taxon>
        <taxon>eudicotyledons</taxon>
        <taxon>Gunneridae</taxon>
        <taxon>Pentapetalae</taxon>
        <taxon>rosids</taxon>
        <taxon>malvids</taxon>
        <taxon>Malvales</taxon>
        <taxon>Malvaceae</taxon>
        <taxon>Malvoideae</taxon>
        <taxon>Hibiscus</taxon>
    </lineage>
</organism>
<sequence>MYDASFVEQVLSLEGFKVKCSYSYGRELLIRRPTGVSIFINEVNYFIKISISSYEDERSWIDDDQPKSHLEEQNADESDEEASCRLEDFNSRSYVETVDYSPKTEENVNGQHVSADGHQHAIIGEKVAVPPTIGLSNVSPHENDKLVEVPIVSASVSTKASSGSIGSISPVLDEKSGLFIIRPKSIKFQSSWAPSVFRPELESLQTRNSPIFATSKLSMGKKKIKTPKLSLSDETFNGGRFSKIVSIKGANHLVEAQATLEVCKATGLHFAVSDEMVCSRLAQIESEKATQD</sequence>
<accession>A0ABR2FF61</accession>